<comment type="caution">
    <text evidence="1">The sequence shown here is derived from an EMBL/GenBank/DDBJ whole genome shotgun (WGS) entry which is preliminary data.</text>
</comment>
<name>A0A7C1CFK9_9CREN</name>
<evidence type="ECO:0008006" key="2">
    <source>
        <dbReference type="Google" id="ProtNLM"/>
    </source>
</evidence>
<reference evidence="1" key="1">
    <citation type="journal article" date="2020" name="mSystems">
        <title>Genome- and Community-Level Interaction Insights into Carbon Utilization and Element Cycling Functions of Hydrothermarchaeota in Hydrothermal Sediment.</title>
        <authorList>
            <person name="Zhou Z."/>
            <person name="Liu Y."/>
            <person name="Xu W."/>
            <person name="Pan J."/>
            <person name="Luo Z.H."/>
            <person name="Li M."/>
        </authorList>
    </citation>
    <scope>NUCLEOTIDE SEQUENCE [LARGE SCALE GENOMIC DNA]</scope>
    <source>
        <strain evidence="1">SpSt-116</strain>
    </source>
</reference>
<dbReference type="PANTHER" id="PTHR42244">
    <property type="entry name" value="ANTITOXIN VAPB3-RELATED"/>
    <property type="match status" value="1"/>
</dbReference>
<gene>
    <name evidence="1" type="ORF">ENN26_07490</name>
</gene>
<proteinExistence type="predicted"/>
<dbReference type="AlphaFoldDB" id="A0A7C1CFK9"/>
<accession>A0A7C1CFK9</accession>
<protein>
    <recommendedName>
        <fullName evidence="2">VapB-type antitoxin</fullName>
    </recommendedName>
</protein>
<sequence length="76" mass="9208">MSRLVNVSIKVPIELKKRMKEVDINWSEYLRGVIEAKVREELAKKASRRLEEIQSRVKEIPTEEIVKWIREDRQRF</sequence>
<evidence type="ECO:0000313" key="1">
    <source>
        <dbReference type="EMBL" id="HDP15596.1"/>
    </source>
</evidence>
<dbReference type="EMBL" id="DSAY01000132">
    <property type="protein sequence ID" value="HDP15596.1"/>
    <property type="molecule type" value="Genomic_DNA"/>
</dbReference>
<dbReference type="InterPro" id="IPR039709">
    <property type="entry name" value="VapB3-like"/>
</dbReference>
<organism evidence="1">
    <name type="scientific">Thermofilum adornatum</name>
    <dbReference type="NCBI Taxonomy" id="1365176"/>
    <lineage>
        <taxon>Archaea</taxon>
        <taxon>Thermoproteota</taxon>
        <taxon>Thermoprotei</taxon>
        <taxon>Thermofilales</taxon>
        <taxon>Thermofilaceae</taxon>
        <taxon>Thermofilum</taxon>
    </lineage>
</organism>
<dbReference type="PANTHER" id="PTHR42244:SF2">
    <property type="entry name" value="ANTITOXIN VAPB3-RELATED"/>
    <property type="match status" value="1"/>
</dbReference>